<dbReference type="EMBL" id="CAJOBI010000378">
    <property type="protein sequence ID" value="CAF3818561.1"/>
    <property type="molecule type" value="Genomic_DNA"/>
</dbReference>
<dbReference type="PANTHER" id="PTHR46060">
    <property type="entry name" value="MARINER MOS1 TRANSPOSASE-LIKE PROTEIN"/>
    <property type="match status" value="1"/>
</dbReference>
<dbReference type="OrthoDB" id="7600185at2759"/>
<dbReference type="GO" id="GO:0000729">
    <property type="term" value="P:DNA double-strand break processing"/>
    <property type="evidence" value="ECO:0007669"/>
    <property type="project" value="TreeGrafter"/>
</dbReference>
<reference evidence="2" key="1">
    <citation type="submission" date="2021-02" db="EMBL/GenBank/DDBJ databases">
        <authorList>
            <person name="Nowell W R."/>
        </authorList>
    </citation>
    <scope>NUCLEOTIDE SEQUENCE</scope>
</reference>
<evidence type="ECO:0000259" key="1">
    <source>
        <dbReference type="Pfam" id="PF17906"/>
    </source>
</evidence>
<dbReference type="Proteomes" id="UP000663855">
    <property type="component" value="Unassembled WGS sequence"/>
</dbReference>
<dbReference type="InterPro" id="IPR052709">
    <property type="entry name" value="Transposase-MT_Hybrid"/>
</dbReference>
<name>A0A814QG97_9BILA</name>
<evidence type="ECO:0000313" key="8">
    <source>
        <dbReference type="Proteomes" id="UP000663855"/>
    </source>
</evidence>
<dbReference type="Gene3D" id="3.30.420.10">
    <property type="entry name" value="Ribonuclease H-like superfamily/Ribonuclease H"/>
    <property type="match status" value="1"/>
</dbReference>
<dbReference type="Proteomes" id="UP000663824">
    <property type="component" value="Unassembled WGS sequence"/>
</dbReference>
<feature type="domain" description="Mos1 transposase HTH" evidence="1">
    <location>
        <begin position="5"/>
        <end position="54"/>
    </location>
</feature>
<dbReference type="Pfam" id="PF17906">
    <property type="entry name" value="HTH_48"/>
    <property type="match status" value="1"/>
</dbReference>
<dbReference type="EMBL" id="CAJNRE010007388">
    <property type="protein sequence ID" value="CAF2065040.1"/>
    <property type="molecule type" value="Genomic_DNA"/>
</dbReference>
<dbReference type="InterPro" id="IPR041426">
    <property type="entry name" value="Mos1_HTH"/>
</dbReference>
<dbReference type="GO" id="GO:0003690">
    <property type="term" value="F:double-stranded DNA binding"/>
    <property type="evidence" value="ECO:0007669"/>
    <property type="project" value="TreeGrafter"/>
</dbReference>
<dbReference type="Gene3D" id="1.10.10.1450">
    <property type="match status" value="1"/>
</dbReference>
<dbReference type="EMBL" id="CAJNOV010002866">
    <property type="protein sequence ID" value="CAF1119227.1"/>
    <property type="molecule type" value="Genomic_DNA"/>
</dbReference>
<evidence type="ECO:0000313" key="5">
    <source>
        <dbReference type="EMBL" id="CAF3807154.1"/>
    </source>
</evidence>
<evidence type="ECO:0000313" key="3">
    <source>
        <dbReference type="EMBL" id="CAF1447035.1"/>
    </source>
</evidence>
<dbReference type="EMBL" id="CAJOBH010000679">
    <property type="protein sequence ID" value="CAF3810233.1"/>
    <property type="molecule type" value="Genomic_DNA"/>
</dbReference>
<sequence>MSEIPIHIRHCILHEFQLGNNANIAARNICAALGEGIVADRTCCDWFKRFRDGDISLQDHPRFGRPAESDFERLEVLIEDNPRLTTRELLAMLGYNQSTIDHHLGQMGKVNKLGTWVPHELSVDNMQQRVTICNFLLSKYDRYRFFQQIVTRDENWVHYVNYTRKRQWINPEDMPEPEPKNDLHPKKVMLSIWWDFQGVIYYELLPPNTTIDSQLYCTQLECVKVTLQTKRSERRKVRLFHDNATPHTSKVTRNQLEQLD</sequence>
<dbReference type="GO" id="GO:0000014">
    <property type="term" value="F:single-stranded DNA endodeoxyribonuclease activity"/>
    <property type="evidence" value="ECO:0007669"/>
    <property type="project" value="TreeGrafter"/>
</dbReference>
<dbReference type="InterPro" id="IPR036397">
    <property type="entry name" value="RNaseH_sf"/>
</dbReference>
<dbReference type="Proteomes" id="UP000676336">
    <property type="component" value="Unassembled WGS sequence"/>
</dbReference>
<dbReference type="Pfam" id="PF01359">
    <property type="entry name" value="Transposase_1"/>
    <property type="match status" value="1"/>
</dbReference>
<dbReference type="GO" id="GO:0005634">
    <property type="term" value="C:nucleus"/>
    <property type="evidence" value="ECO:0007669"/>
    <property type="project" value="TreeGrafter"/>
</dbReference>
<dbReference type="Proteomes" id="UP000681720">
    <property type="component" value="Unassembled WGS sequence"/>
</dbReference>
<dbReference type="EMBL" id="CAJNOW010005326">
    <property type="protein sequence ID" value="CAF1447035.1"/>
    <property type="molecule type" value="Genomic_DNA"/>
</dbReference>
<gene>
    <name evidence="6" type="ORF">BYL167_LOCUS3493</name>
    <name evidence="2" type="ORF">CJN711_LOCUS7990</name>
    <name evidence="5" type="ORF">GIL414_LOCUS1425</name>
    <name evidence="3" type="ORF">KQP761_LOCUS11808</name>
    <name evidence="4" type="ORF">MBJ925_LOCUS15648</name>
    <name evidence="7" type="ORF">SMN809_LOCUS2148</name>
</gene>
<dbReference type="GO" id="GO:0046975">
    <property type="term" value="F:histone H3K36 methyltransferase activity"/>
    <property type="evidence" value="ECO:0007669"/>
    <property type="project" value="TreeGrafter"/>
</dbReference>
<dbReference type="GO" id="GO:0042800">
    <property type="term" value="F:histone H3K4 methyltransferase activity"/>
    <property type="evidence" value="ECO:0007669"/>
    <property type="project" value="TreeGrafter"/>
</dbReference>
<proteinExistence type="predicted"/>
<comment type="caution">
    <text evidence="2">The sequence shown here is derived from an EMBL/GenBank/DDBJ whole genome shotgun (WGS) entry which is preliminary data.</text>
</comment>
<dbReference type="Proteomes" id="UP000663834">
    <property type="component" value="Unassembled WGS sequence"/>
</dbReference>
<dbReference type="GO" id="GO:0044774">
    <property type="term" value="P:mitotic DNA integrity checkpoint signaling"/>
    <property type="evidence" value="ECO:0007669"/>
    <property type="project" value="TreeGrafter"/>
</dbReference>
<dbReference type="InterPro" id="IPR036388">
    <property type="entry name" value="WH-like_DNA-bd_sf"/>
</dbReference>
<dbReference type="Proteomes" id="UP000681967">
    <property type="component" value="Unassembled WGS sequence"/>
</dbReference>
<organism evidence="2 8">
    <name type="scientific">Rotaria magnacalcarata</name>
    <dbReference type="NCBI Taxonomy" id="392030"/>
    <lineage>
        <taxon>Eukaryota</taxon>
        <taxon>Metazoa</taxon>
        <taxon>Spiralia</taxon>
        <taxon>Gnathifera</taxon>
        <taxon>Rotifera</taxon>
        <taxon>Eurotatoria</taxon>
        <taxon>Bdelloidea</taxon>
        <taxon>Philodinida</taxon>
        <taxon>Philodinidae</taxon>
        <taxon>Rotaria</taxon>
    </lineage>
</organism>
<dbReference type="GO" id="GO:0006303">
    <property type="term" value="P:double-strand break repair via nonhomologous end joining"/>
    <property type="evidence" value="ECO:0007669"/>
    <property type="project" value="TreeGrafter"/>
</dbReference>
<dbReference type="InterPro" id="IPR001888">
    <property type="entry name" value="Transposase_1"/>
</dbReference>
<dbReference type="PANTHER" id="PTHR46060:SF2">
    <property type="entry name" value="HISTONE-LYSINE N-METHYLTRANSFERASE SETMAR"/>
    <property type="match status" value="1"/>
</dbReference>
<evidence type="ECO:0000313" key="4">
    <source>
        <dbReference type="EMBL" id="CAF2065040.1"/>
    </source>
</evidence>
<dbReference type="GO" id="GO:0003697">
    <property type="term" value="F:single-stranded DNA binding"/>
    <property type="evidence" value="ECO:0007669"/>
    <property type="project" value="TreeGrafter"/>
</dbReference>
<dbReference type="EMBL" id="CAJOBJ010000234">
    <property type="protein sequence ID" value="CAF3807154.1"/>
    <property type="molecule type" value="Genomic_DNA"/>
</dbReference>
<evidence type="ECO:0000313" key="6">
    <source>
        <dbReference type="EMBL" id="CAF3810233.1"/>
    </source>
</evidence>
<accession>A0A814QG97</accession>
<protein>
    <recommendedName>
        <fullName evidence="1">Mos1 transposase HTH domain-containing protein</fullName>
    </recommendedName>
</protein>
<dbReference type="GO" id="GO:0031297">
    <property type="term" value="P:replication fork processing"/>
    <property type="evidence" value="ECO:0007669"/>
    <property type="project" value="TreeGrafter"/>
</dbReference>
<evidence type="ECO:0000313" key="7">
    <source>
        <dbReference type="EMBL" id="CAF3818561.1"/>
    </source>
</evidence>
<dbReference type="Gene3D" id="1.10.10.10">
    <property type="entry name" value="Winged helix-like DNA-binding domain superfamily/Winged helix DNA-binding domain"/>
    <property type="match status" value="1"/>
</dbReference>
<dbReference type="AlphaFoldDB" id="A0A814QG97"/>
<dbReference type="GO" id="GO:0015074">
    <property type="term" value="P:DNA integration"/>
    <property type="evidence" value="ECO:0007669"/>
    <property type="project" value="TreeGrafter"/>
</dbReference>
<dbReference type="GO" id="GO:0000793">
    <property type="term" value="C:condensed chromosome"/>
    <property type="evidence" value="ECO:0007669"/>
    <property type="project" value="TreeGrafter"/>
</dbReference>
<dbReference type="GO" id="GO:0035861">
    <property type="term" value="C:site of double-strand break"/>
    <property type="evidence" value="ECO:0007669"/>
    <property type="project" value="TreeGrafter"/>
</dbReference>
<evidence type="ECO:0000313" key="2">
    <source>
        <dbReference type="EMBL" id="CAF1119227.1"/>
    </source>
</evidence>
<dbReference type="GO" id="GO:0044547">
    <property type="term" value="F:DNA topoisomerase binding"/>
    <property type="evidence" value="ECO:0007669"/>
    <property type="project" value="TreeGrafter"/>
</dbReference>